<name>A0A0E9UDU9_ANGAN</name>
<protein>
    <submittedName>
        <fullName evidence="1">Uncharacterized protein</fullName>
    </submittedName>
</protein>
<evidence type="ECO:0000313" key="1">
    <source>
        <dbReference type="EMBL" id="JAH63947.1"/>
    </source>
</evidence>
<organism evidence="1">
    <name type="scientific">Anguilla anguilla</name>
    <name type="common">European freshwater eel</name>
    <name type="synonym">Muraena anguilla</name>
    <dbReference type="NCBI Taxonomy" id="7936"/>
    <lineage>
        <taxon>Eukaryota</taxon>
        <taxon>Metazoa</taxon>
        <taxon>Chordata</taxon>
        <taxon>Craniata</taxon>
        <taxon>Vertebrata</taxon>
        <taxon>Euteleostomi</taxon>
        <taxon>Actinopterygii</taxon>
        <taxon>Neopterygii</taxon>
        <taxon>Teleostei</taxon>
        <taxon>Anguilliformes</taxon>
        <taxon>Anguillidae</taxon>
        <taxon>Anguilla</taxon>
    </lineage>
</organism>
<dbReference type="AlphaFoldDB" id="A0A0E9UDU9"/>
<sequence length="30" mass="3198">MGLDYTEYIISGCGAAGFINSQSNDLSHSF</sequence>
<reference evidence="1" key="1">
    <citation type="submission" date="2014-11" db="EMBL/GenBank/DDBJ databases">
        <authorList>
            <person name="Amaro Gonzalez C."/>
        </authorList>
    </citation>
    <scope>NUCLEOTIDE SEQUENCE</scope>
</reference>
<dbReference type="EMBL" id="GBXM01044630">
    <property type="protein sequence ID" value="JAH63947.1"/>
    <property type="molecule type" value="Transcribed_RNA"/>
</dbReference>
<reference evidence="1" key="2">
    <citation type="journal article" date="2015" name="Fish Shellfish Immunol.">
        <title>Early steps in the European eel (Anguilla anguilla)-Vibrio vulnificus interaction in the gills: Role of the RtxA13 toxin.</title>
        <authorList>
            <person name="Callol A."/>
            <person name="Pajuelo D."/>
            <person name="Ebbesson L."/>
            <person name="Teles M."/>
            <person name="MacKenzie S."/>
            <person name="Amaro C."/>
        </authorList>
    </citation>
    <scope>NUCLEOTIDE SEQUENCE</scope>
</reference>
<proteinExistence type="predicted"/>
<accession>A0A0E9UDU9</accession>